<dbReference type="GO" id="GO:0005509">
    <property type="term" value="F:calcium ion binding"/>
    <property type="evidence" value="ECO:0007669"/>
    <property type="project" value="InterPro"/>
</dbReference>
<evidence type="ECO:0000313" key="9">
    <source>
        <dbReference type="Proteomes" id="UP001139414"/>
    </source>
</evidence>
<keyword evidence="6" id="KW-0732">Signal</keyword>
<evidence type="ECO:0000256" key="5">
    <source>
        <dbReference type="SAM" id="MobiDB-lite"/>
    </source>
</evidence>
<sequence length="317" mass="34901">MRINKLLLICLTAFLVFSCDNEDDDNPAPVPPRDRGEVAIEDDQALIDYLSTHFYNYEEFENPAENFDYQIVIDTISGENGDKTPIIDSDKLITKTINNEGVDQQLYILKVREGVGAKPKFADSTLVTYEGQLLTSDVFDGNLKTPVWFSLVAYLARNATGSFAPRGGTVKGFNEGLQEFGGASGFKVKADNTIDWNDDYGIGAVFMPSGLAYFNSAPTVAIPDYSPLIFKINMFRVKKADHDRDGIPSFIEDLDGDGDVFNDDTDGDGLPNHSDSDDDGDGTPTIDEIVINEDGTIIYTDTNSDGTPDYLDPNFFK</sequence>
<feature type="domain" description="PPIase FKBP-type" evidence="7">
    <location>
        <begin position="122"/>
        <end position="238"/>
    </location>
</feature>
<evidence type="ECO:0000256" key="3">
    <source>
        <dbReference type="ARBA" id="ARBA00023110"/>
    </source>
</evidence>
<dbReference type="GO" id="GO:0003755">
    <property type="term" value="F:peptidyl-prolyl cis-trans isomerase activity"/>
    <property type="evidence" value="ECO:0007669"/>
    <property type="project" value="UniProtKB-KW"/>
</dbReference>
<feature type="signal peptide" evidence="6">
    <location>
        <begin position="1"/>
        <end position="18"/>
    </location>
</feature>
<reference evidence="8" key="1">
    <citation type="submission" date="2021-10" db="EMBL/GenBank/DDBJ databases">
        <title>Gramella sp. ASW11-100T, isolated from marine sediment.</title>
        <authorList>
            <person name="Xia C."/>
        </authorList>
    </citation>
    <scope>NUCLEOTIDE SEQUENCE</scope>
    <source>
        <strain evidence="8">ASW11-100</strain>
    </source>
</reference>
<evidence type="ECO:0000256" key="2">
    <source>
        <dbReference type="ARBA" id="ARBA00013194"/>
    </source>
</evidence>
<feature type="chain" id="PRO_5040944644" description="peptidylprolyl isomerase" evidence="6">
    <location>
        <begin position="19"/>
        <end position="317"/>
    </location>
</feature>
<dbReference type="EC" id="5.2.1.8" evidence="2 4"/>
<dbReference type="Gene3D" id="3.10.50.40">
    <property type="match status" value="1"/>
</dbReference>
<comment type="caution">
    <text evidence="8">The sequence shown here is derived from an EMBL/GenBank/DDBJ whole genome shotgun (WGS) entry which is preliminary data.</text>
</comment>
<proteinExistence type="predicted"/>
<dbReference type="InterPro" id="IPR028974">
    <property type="entry name" value="TSP_type-3_rpt"/>
</dbReference>
<dbReference type="SUPFAM" id="SSF103647">
    <property type="entry name" value="TSP type-3 repeat"/>
    <property type="match status" value="1"/>
</dbReference>
<comment type="catalytic activity">
    <reaction evidence="1 4">
        <text>[protein]-peptidylproline (omega=180) = [protein]-peptidylproline (omega=0)</text>
        <dbReference type="Rhea" id="RHEA:16237"/>
        <dbReference type="Rhea" id="RHEA-COMP:10747"/>
        <dbReference type="Rhea" id="RHEA-COMP:10748"/>
        <dbReference type="ChEBI" id="CHEBI:83833"/>
        <dbReference type="ChEBI" id="CHEBI:83834"/>
        <dbReference type="EC" id="5.2.1.8"/>
    </reaction>
</comment>
<dbReference type="Proteomes" id="UP001139414">
    <property type="component" value="Unassembled WGS sequence"/>
</dbReference>
<evidence type="ECO:0000259" key="7">
    <source>
        <dbReference type="PROSITE" id="PS50059"/>
    </source>
</evidence>
<accession>A0A9X1LII4</accession>
<evidence type="ECO:0000256" key="6">
    <source>
        <dbReference type="SAM" id="SignalP"/>
    </source>
</evidence>
<evidence type="ECO:0000256" key="4">
    <source>
        <dbReference type="PROSITE-ProRule" id="PRU00277"/>
    </source>
</evidence>
<gene>
    <name evidence="8" type="ORF">LGQ90_06740</name>
</gene>
<evidence type="ECO:0000313" key="8">
    <source>
        <dbReference type="EMBL" id="MCB7480957.1"/>
    </source>
</evidence>
<dbReference type="EMBL" id="JAJBZG010000002">
    <property type="protein sequence ID" value="MCB7480957.1"/>
    <property type="molecule type" value="Genomic_DNA"/>
</dbReference>
<keyword evidence="3 4" id="KW-0697">Rotamase</keyword>
<dbReference type="RefSeq" id="WP_229339454.1">
    <property type="nucleotide sequence ID" value="NZ_JAJBZG010000002.1"/>
</dbReference>
<organism evidence="8 9">
    <name type="scientific">Christiangramia sediminis</name>
    <dbReference type="NCBI Taxonomy" id="2881336"/>
    <lineage>
        <taxon>Bacteria</taxon>
        <taxon>Pseudomonadati</taxon>
        <taxon>Bacteroidota</taxon>
        <taxon>Flavobacteriia</taxon>
        <taxon>Flavobacteriales</taxon>
        <taxon>Flavobacteriaceae</taxon>
        <taxon>Christiangramia</taxon>
    </lineage>
</organism>
<keyword evidence="9" id="KW-1185">Reference proteome</keyword>
<name>A0A9X1LII4_9FLAO</name>
<dbReference type="SUPFAM" id="SSF54534">
    <property type="entry name" value="FKBP-like"/>
    <property type="match status" value="1"/>
</dbReference>
<evidence type="ECO:0000256" key="1">
    <source>
        <dbReference type="ARBA" id="ARBA00000971"/>
    </source>
</evidence>
<dbReference type="InterPro" id="IPR046357">
    <property type="entry name" value="PPIase_dom_sf"/>
</dbReference>
<dbReference type="PROSITE" id="PS50059">
    <property type="entry name" value="FKBP_PPIASE"/>
    <property type="match status" value="1"/>
</dbReference>
<feature type="compositionally biased region" description="Acidic residues" evidence="5">
    <location>
        <begin position="252"/>
        <end position="267"/>
    </location>
</feature>
<keyword evidence="4" id="KW-0413">Isomerase</keyword>
<dbReference type="PROSITE" id="PS51257">
    <property type="entry name" value="PROKAR_LIPOPROTEIN"/>
    <property type="match status" value="1"/>
</dbReference>
<dbReference type="InterPro" id="IPR001179">
    <property type="entry name" value="PPIase_FKBP_dom"/>
</dbReference>
<feature type="region of interest" description="Disordered" evidence="5">
    <location>
        <begin position="249"/>
        <end position="286"/>
    </location>
</feature>
<protein>
    <recommendedName>
        <fullName evidence="2 4">peptidylprolyl isomerase</fullName>
        <ecNumber evidence="2 4">5.2.1.8</ecNumber>
    </recommendedName>
</protein>
<dbReference type="AlphaFoldDB" id="A0A9X1LII4"/>